<evidence type="ECO:0000256" key="8">
    <source>
        <dbReference type="ARBA" id="ARBA00022989"/>
    </source>
</evidence>
<dbReference type="Proteomes" id="UP001211907">
    <property type="component" value="Unassembled WGS sequence"/>
</dbReference>
<evidence type="ECO:0000256" key="2">
    <source>
        <dbReference type="ARBA" id="ARBA00004393"/>
    </source>
</evidence>
<dbReference type="Gene3D" id="3.40.50.1820">
    <property type="entry name" value="alpha/beta hydrolase"/>
    <property type="match status" value="1"/>
</dbReference>
<evidence type="ECO:0000313" key="14">
    <source>
        <dbReference type="EMBL" id="KAJ3112744.1"/>
    </source>
</evidence>
<dbReference type="GO" id="GO:0006508">
    <property type="term" value="P:proteolysis"/>
    <property type="evidence" value="ECO:0007669"/>
    <property type="project" value="UniProtKB-KW"/>
</dbReference>
<evidence type="ECO:0000256" key="3">
    <source>
        <dbReference type="ARBA" id="ARBA00009431"/>
    </source>
</evidence>
<gene>
    <name evidence="14" type="primary">KEX1_1</name>
    <name evidence="14" type="ORF">HK100_002224</name>
</gene>
<dbReference type="Pfam" id="PF00450">
    <property type="entry name" value="Peptidase_S10"/>
    <property type="match status" value="2"/>
</dbReference>
<dbReference type="AlphaFoldDB" id="A0AAD5SVL6"/>
<keyword evidence="4 12" id="KW-0121">Carboxypeptidase</keyword>
<keyword evidence="10" id="KW-0472">Membrane</keyword>
<keyword evidence="12" id="KW-0378">Hydrolase</keyword>
<dbReference type="PANTHER" id="PTHR11802">
    <property type="entry name" value="SERINE PROTEASE FAMILY S10 SERINE CARBOXYPEPTIDASE"/>
    <property type="match status" value="1"/>
</dbReference>
<comment type="similarity">
    <text evidence="3 12">Belongs to the peptidase S10 family.</text>
</comment>
<dbReference type="PRINTS" id="PR00724">
    <property type="entry name" value="CRBOXYPTASEC"/>
</dbReference>
<dbReference type="GO" id="GO:0006915">
    <property type="term" value="P:apoptotic process"/>
    <property type="evidence" value="ECO:0007669"/>
    <property type="project" value="UniProtKB-KW"/>
</dbReference>
<dbReference type="PANTHER" id="PTHR11802:SF190">
    <property type="entry name" value="PHEROMONE-PROCESSING CARBOXYPEPTIDASE KEX1"/>
    <property type="match status" value="1"/>
</dbReference>
<keyword evidence="7" id="KW-0732">Signal</keyword>
<dbReference type="SUPFAM" id="SSF53474">
    <property type="entry name" value="alpha/beta-Hydrolases"/>
    <property type="match status" value="1"/>
</dbReference>
<evidence type="ECO:0000256" key="1">
    <source>
        <dbReference type="ARBA" id="ARBA00001003"/>
    </source>
</evidence>
<accession>A0AAD5SVL6</accession>
<evidence type="ECO:0000256" key="4">
    <source>
        <dbReference type="ARBA" id="ARBA00022645"/>
    </source>
</evidence>
<dbReference type="GO" id="GO:0004185">
    <property type="term" value="F:serine-type carboxypeptidase activity"/>
    <property type="evidence" value="ECO:0007669"/>
    <property type="project" value="UniProtKB-UniRule"/>
</dbReference>
<evidence type="ECO:0000256" key="6">
    <source>
        <dbReference type="ARBA" id="ARBA00022703"/>
    </source>
</evidence>
<keyword evidence="12 14" id="KW-0645">Protease</keyword>
<dbReference type="EC" id="3.4.16.-" evidence="12"/>
<evidence type="ECO:0000256" key="13">
    <source>
        <dbReference type="SAM" id="MobiDB-lite"/>
    </source>
</evidence>
<feature type="region of interest" description="Disordered" evidence="13">
    <location>
        <begin position="373"/>
        <end position="398"/>
    </location>
</feature>
<comment type="caution">
    <text evidence="14">The sequence shown here is derived from an EMBL/GenBank/DDBJ whole genome shotgun (WGS) entry which is preliminary data.</text>
</comment>
<keyword evidence="11" id="KW-0325">Glycoprotein</keyword>
<keyword evidence="6" id="KW-0053">Apoptosis</keyword>
<organism evidence="14 15">
    <name type="scientific">Physocladia obscura</name>
    <dbReference type="NCBI Taxonomy" id="109957"/>
    <lineage>
        <taxon>Eukaryota</taxon>
        <taxon>Fungi</taxon>
        <taxon>Fungi incertae sedis</taxon>
        <taxon>Chytridiomycota</taxon>
        <taxon>Chytridiomycota incertae sedis</taxon>
        <taxon>Chytridiomycetes</taxon>
        <taxon>Chytridiales</taxon>
        <taxon>Chytriomycetaceae</taxon>
        <taxon>Physocladia</taxon>
    </lineage>
</organism>
<evidence type="ECO:0000313" key="15">
    <source>
        <dbReference type="Proteomes" id="UP001211907"/>
    </source>
</evidence>
<keyword evidence="8" id="KW-1133">Transmembrane helix</keyword>
<dbReference type="EMBL" id="JADGJH010001509">
    <property type="protein sequence ID" value="KAJ3112744.1"/>
    <property type="molecule type" value="Genomic_DNA"/>
</dbReference>
<protein>
    <recommendedName>
        <fullName evidence="12">Carboxypeptidase</fullName>
        <ecNumber evidence="12">3.4.16.-</ecNumber>
    </recommendedName>
</protein>
<keyword evidence="9" id="KW-0333">Golgi apparatus</keyword>
<comment type="catalytic activity">
    <reaction evidence="1">
        <text>Preferential release of a C-terminal arginine or lysine residue.</text>
        <dbReference type="EC" id="3.4.16.6"/>
    </reaction>
</comment>
<evidence type="ECO:0000256" key="10">
    <source>
        <dbReference type="ARBA" id="ARBA00023136"/>
    </source>
</evidence>
<feature type="non-terminal residue" evidence="14">
    <location>
        <position position="451"/>
    </location>
</feature>
<evidence type="ECO:0000256" key="12">
    <source>
        <dbReference type="RuleBase" id="RU361156"/>
    </source>
</evidence>
<name>A0AAD5SVL6_9FUNG</name>
<evidence type="ECO:0000256" key="9">
    <source>
        <dbReference type="ARBA" id="ARBA00023034"/>
    </source>
</evidence>
<dbReference type="InterPro" id="IPR029058">
    <property type="entry name" value="AB_hydrolase_fold"/>
</dbReference>
<proteinExistence type="inferred from homology"/>
<evidence type="ECO:0000256" key="7">
    <source>
        <dbReference type="ARBA" id="ARBA00022729"/>
    </source>
</evidence>
<evidence type="ECO:0000256" key="11">
    <source>
        <dbReference type="ARBA" id="ARBA00023180"/>
    </source>
</evidence>
<dbReference type="PROSITE" id="PS00131">
    <property type="entry name" value="CARBOXYPEPT_SER_SER"/>
    <property type="match status" value="1"/>
</dbReference>
<dbReference type="GO" id="GO:0005794">
    <property type="term" value="C:Golgi apparatus"/>
    <property type="evidence" value="ECO:0007669"/>
    <property type="project" value="UniProtKB-SubCell"/>
</dbReference>
<keyword evidence="5" id="KW-0812">Transmembrane</keyword>
<dbReference type="InterPro" id="IPR001563">
    <property type="entry name" value="Peptidase_S10"/>
</dbReference>
<dbReference type="InterPro" id="IPR018202">
    <property type="entry name" value="Ser_caboxypep_ser_AS"/>
</dbReference>
<evidence type="ECO:0000256" key="5">
    <source>
        <dbReference type="ARBA" id="ARBA00022692"/>
    </source>
</evidence>
<keyword evidence="15" id="KW-1185">Reference proteome</keyword>
<sequence length="451" mass="48545">SSLFGSFVENGPLAISDSGLLVSNPNSWHHQANMLYVEQPYGTGFSAVTASNPGPYDEYQKLYLTGESYAGTYIPYIGGAISACESLLDGTKINLAGVIVGDGVLNNNIQFSEYTSYAELQYLENENFLGINDNGPALGMDDGTTLLQVTELIATNCSSTNTSLESDNIVLGPYGYDFSQCDVVDFIAFYYAALTNGSSCLDFYNINDPIPCSDNDQYYVQENLLAQYLNTPEVRAAVHVDPYLKNTVNMTWQLCTIISISQNVDEQYPNSDTFLPGLVEKGVKVFVYNGALDILIDYVSTEEVLANLTWGGETGFKNQPSNWIVNGSDAGLRWSERGLTYFRVANAGHMVPADQPLSGAAILRELLAATSTSTSSTQSTETSAVTATTTSPTQSTQSSIKLSATESYGVSVDTAGGYIVSSQQSRANLYSGAFNLMLDISVAVFGGFIIL</sequence>
<comment type="subcellular location">
    <subcellularLocation>
        <location evidence="2">Golgi apparatus</location>
        <location evidence="2">trans-Golgi network membrane</location>
        <topology evidence="2">Single-pass type I membrane protein</topology>
    </subcellularLocation>
</comment>
<reference evidence="14" key="1">
    <citation type="submission" date="2020-05" db="EMBL/GenBank/DDBJ databases">
        <title>Phylogenomic resolution of chytrid fungi.</title>
        <authorList>
            <person name="Stajich J.E."/>
            <person name="Amses K."/>
            <person name="Simmons R."/>
            <person name="Seto K."/>
            <person name="Myers J."/>
            <person name="Bonds A."/>
            <person name="Quandt C.A."/>
            <person name="Barry K."/>
            <person name="Liu P."/>
            <person name="Grigoriev I."/>
            <person name="Longcore J.E."/>
            <person name="James T.Y."/>
        </authorList>
    </citation>
    <scope>NUCLEOTIDE SEQUENCE</scope>
    <source>
        <strain evidence="14">JEL0513</strain>
    </source>
</reference>